<sequence length="427" mass="48624">MASVAERRLGAVSNHISGQSDLVIVLPDGARVTKARHADVDATQLLLDGKRIVDFRIISDKTFAYDLSAISTRYESATTHVPKYKLVQINPSVPGVAATSCTIPDFWTVIYAFFTLYHEQEYVPISISTLQNAPEISNYLITTGLGRLYPSKRLNHQDLPDVDREHYLDRSAFWQGGGIAGYHDRFWIPNPRPVYPQVMGFTRKENVIAKHPVRPPKPQPGEVLYRRWCSAVGQMLELTYFDIDGVSDPPQESQGGVSRHMAAFHRWHNDERVNSAWGEKGGLETHRDYVRGVLADPHCLPCMFSWDGDLMGYVEVVFSKEDHSAPYFPFNDPPGEWDRGIHVLAGETKYLGNGRSDIWIRSLVHFIFLADSRTNRVVGEPDNRNHAILKVAHTAEFYQSLIFDFPYKRSVMVLQTRDKFFTLCRLR</sequence>
<accession>A0A5C3L8Q9</accession>
<dbReference type="Proteomes" id="UP000307440">
    <property type="component" value="Unassembled WGS sequence"/>
</dbReference>
<organism evidence="3 4">
    <name type="scientific">Coprinopsis marcescibilis</name>
    <name type="common">Agaric fungus</name>
    <name type="synonym">Psathyrella marcescibilis</name>
    <dbReference type="NCBI Taxonomy" id="230819"/>
    <lineage>
        <taxon>Eukaryota</taxon>
        <taxon>Fungi</taxon>
        <taxon>Dikarya</taxon>
        <taxon>Basidiomycota</taxon>
        <taxon>Agaricomycotina</taxon>
        <taxon>Agaricomycetes</taxon>
        <taxon>Agaricomycetidae</taxon>
        <taxon>Agaricales</taxon>
        <taxon>Agaricineae</taxon>
        <taxon>Psathyrellaceae</taxon>
        <taxon>Coprinopsis</taxon>
    </lineage>
</organism>
<protein>
    <recommendedName>
        <fullName evidence="2">Acyltransferase MbtK/IucB-like conserved domain-containing protein</fullName>
    </recommendedName>
</protein>
<dbReference type="InterPro" id="IPR016181">
    <property type="entry name" value="Acyl_CoA_acyltransferase"/>
</dbReference>
<dbReference type="Gene3D" id="3.40.630.30">
    <property type="match status" value="1"/>
</dbReference>
<dbReference type="SMART" id="SM01006">
    <property type="entry name" value="AlcB"/>
    <property type="match status" value="1"/>
</dbReference>
<dbReference type="OrthoDB" id="4250781at2759"/>
<comment type="similarity">
    <text evidence="1">Belongs to the lysine N-acyltransferase MbtK family.</text>
</comment>
<evidence type="ECO:0000313" key="3">
    <source>
        <dbReference type="EMBL" id="TFK29150.1"/>
    </source>
</evidence>
<dbReference type="PANTHER" id="PTHR31438:SF1">
    <property type="entry name" value="LYSINE N-ACYLTRANSFERASE C17G9.06C-RELATED"/>
    <property type="match status" value="1"/>
</dbReference>
<dbReference type="SUPFAM" id="SSF55729">
    <property type="entry name" value="Acyl-CoA N-acyltransferases (Nat)"/>
    <property type="match status" value="1"/>
</dbReference>
<dbReference type="STRING" id="230819.A0A5C3L8Q9"/>
<dbReference type="InterPro" id="IPR019432">
    <property type="entry name" value="Acyltransferase_MbtK/IucB-like"/>
</dbReference>
<name>A0A5C3L8Q9_COPMA</name>
<dbReference type="PANTHER" id="PTHR31438">
    <property type="entry name" value="LYSINE N-ACYLTRANSFERASE C17G9.06C-RELATED"/>
    <property type="match status" value="1"/>
</dbReference>
<dbReference type="GO" id="GO:0016410">
    <property type="term" value="F:N-acyltransferase activity"/>
    <property type="evidence" value="ECO:0007669"/>
    <property type="project" value="TreeGrafter"/>
</dbReference>
<proteinExistence type="inferred from homology"/>
<evidence type="ECO:0000313" key="4">
    <source>
        <dbReference type="Proteomes" id="UP000307440"/>
    </source>
</evidence>
<feature type="domain" description="Acyltransferase MbtK/IucB-like conserved" evidence="2">
    <location>
        <begin position="257"/>
        <end position="300"/>
    </location>
</feature>
<dbReference type="GO" id="GO:0019290">
    <property type="term" value="P:siderophore biosynthetic process"/>
    <property type="evidence" value="ECO:0007669"/>
    <property type="project" value="InterPro"/>
</dbReference>
<evidence type="ECO:0000256" key="1">
    <source>
        <dbReference type="ARBA" id="ARBA00009893"/>
    </source>
</evidence>
<gene>
    <name evidence="3" type="ORF">FA15DRAFT_664473</name>
</gene>
<dbReference type="AlphaFoldDB" id="A0A5C3L8Q9"/>
<dbReference type="Pfam" id="PF13523">
    <property type="entry name" value="Acetyltransf_8"/>
    <property type="match status" value="1"/>
</dbReference>
<evidence type="ECO:0000259" key="2">
    <source>
        <dbReference type="SMART" id="SM01006"/>
    </source>
</evidence>
<dbReference type="EMBL" id="ML210151">
    <property type="protein sequence ID" value="TFK29150.1"/>
    <property type="molecule type" value="Genomic_DNA"/>
</dbReference>
<reference evidence="3 4" key="1">
    <citation type="journal article" date="2019" name="Nat. Ecol. Evol.">
        <title>Megaphylogeny resolves global patterns of mushroom evolution.</title>
        <authorList>
            <person name="Varga T."/>
            <person name="Krizsan K."/>
            <person name="Foldi C."/>
            <person name="Dima B."/>
            <person name="Sanchez-Garcia M."/>
            <person name="Sanchez-Ramirez S."/>
            <person name="Szollosi G.J."/>
            <person name="Szarkandi J.G."/>
            <person name="Papp V."/>
            <person name="Albert L."/>
            <person name="Andreopoulos W."/>
            <person name="Angelini C."/>
            <person name="Antonin V."/>
            <person name="Barry K.W."/>
            <person name="Bougher N.L."/>
            <person name="Buchanan P."/>
            <person name="Buyck B."/>
            <person name="Bense V."/>
            <person name="Catcheside P."/>
            <person name="Chovatia M."/>
            <person name="Cooper J."/>
            <person name="Damon W."/>
            <person name="Desjardin D."/>
            <person name="Finy P."/>
            <person name="Geml J."/>
            <person name="Haridas S."/>
            <person name="Hughes K."/>
            <person name="Justo A."/>
            <person name="Karasinski D."/>
            <person name="Kautmanova I."/>
            <person name="Kiss B."/>
            <person name="Kocsube S."/>
            <person name="Kotiranta H."/>
            <person name="LaButti K.M."/>
            <person name="Lechner B.E."/>
            <person name="Liimatainen K."/>
            <person name="Lipzen A."/>
            <person name="Lukacs Z."/>
            <person name="Mihaltcheva S."/>
            <person name="Morgado L.N."/>
            <person name="Niskanen T."/>
            <person name="Noordeloos M.E."/>
            <person name="Ohm R.A."/>
            <person name="Ortiz-Santana B."/>
            <person name="Ovrebo C."/>
            <person name="Racz N."/>
            <person name="Riley R."/>
            <person name="Savchenko A."/>
            <person name="Shiryaev A."/>
            <person name="Soop K."/>
            <person name="Spirin V."/>
            <person name="Szebenyi C."/>
            <person name="Tomsovsky M."/>
            <person name="Tulloss R.E."/>
            <person name="Uehling J."/>
            <person name="Grigoriev I.V."/>
            <person name="Vagvolgyi C."/>
            <person name="Papp T."/>
            <person name="Martin F.M."/>
            <person name="Miettinen O."/>
            <person name="Hibbett D.S."/>
            <person name="Nagy L.G."/>
        </authorList>
    </citation>
    <scope>NUCLEOTIDE SEQUENCE [LARGE SCALE GENOMIC DNA]</scope>
    <source>
        <strain evidence="3 4">CBS 121175</strain>
    </source>
</reference>
<keyword evidence="4" id="KW-1185">Reference proteome</keyword>